<evidence type="ECO:0000259" key="1">
    <source>
        <dbReference type="Pfam" id="PF13338"/>
    </source>
</evidence>
<keyword evidence="3" id="KW-1185">Reference proteome</keyword>
<organism evidence="2 3">
    <name type="scientific">Hyphococcus aureus</name>
    <dbReference type="NCBI Taxonomy" id="2666033"/>
    <lineage>
        <taxon>Bacteria</taxon>
        <taxon>Pseudomonadati</taxon>
        <taxon>Pseudomonadota</taxon>
        <taxon>Alphaproteobacteria</taxon>
        <taxon>Parvularculales</taxon>
        <taxon>Parvularculaceae</taxon>
        <taxon>Hyphococcus</taxon>
    </lineage>
</organism>
<name>A0ABW1KTY5_9PROT</name>
<sequence>MSKAPAQSQRKKLLTYMARRPLVRSRDLREIGVSATAITRAVNDGDIIRIGRGVYQLAGADIEFNASLAEVGKRAPKAVICLTSALAFHGLTDQLPRKVWIAIGAKDWEPAISYPQTRTVRFREPYYSNGVEIYEIGGVPVKIYTVPKSIADAFRNPKLVDRSVAIESLKSALDTRKASPSELASAAEAYGAGKRMRPYLEALTSNG</sequence>
<protein>
    <submittedName>
        <fullName evidence="2">AbiEi antitoxin N-terminal domain-containing protein</fullName>
    </submittedName>
</protein>
<comment type="caution">
    <text evidence="2">The sequence shown here is derived from an EMBL/GenBank/DDBJ whole genome shotgun (WGS) entry which is preliminary data.</text>
</comment>
<dbReference type="EMBL" id="JBHPON010000001">
    <property type="protein sequence ID" value="MFC6035394.1"/>
    <property type="molecule type" value="Genomic_DNA"/>
</dbReference>
<dbReference type="Proteomes" id="UP001596116">
    <property type="component" value="Unassembled WGS sequence"/>
</dbReference>
<reference evidence="2 3" key="1">
    <citation type="submission" date="2024-09" db="EMBL/GenBank/DDBJ databases">
        <authorList>
            <person name="Zhang Z.-H."/>
        </authorList>
    </citation>
    <scope>NUCLEOTIDE SEQUENCE [LARGE SCALE GENOMIC DNA]</scope>
    <source>
        <strain evidence="2 3">HHTR114</strain>
    </source>
</reference>
<dbReference type="InterPro" id="IPR025159">
    <property type="entry name" value="AbiEi_N"/>
</dbReference>
<evidence type="ECO:0000313" key="2">
    <source>
        <dbReference type="EMBL" id="MFC6035394.1"/>
    </source>
</evidence>
<proteinExistence type="predicted"/>
<dbReference type="Pfam" id="PF13338">
    <property type="entry name" value="AbiEi_4"/>
    <property type="match status" value="1"/>
</dbReference>
<evidence type="ECO:0000313" key="3">
    <source>
        <dbReference type="Proteomes" id="UP001596116"/>
    </source>
</evidence>
<dbReference type="RefSeq" id="WP_379879283.1">
    <property type="nucleotide sequence ID" value="NZ_JBHPON010000001.1"/>
</dbReference>
<feature type="domain" description="AbiEi antitoxin N-terminal" evidence="1">
    <location>
        <begin position="19"/>
        <end position="58"/>
    </location>
</feature>
<accession>A0ABW1KTY5</accession>
<gene>
    <name evidence="2" type="ORF">ACFMB1_07555</name>
</gene>